<accession>A0ABV2J764</accession>
<keyword evidence="2" id="KW-1185">Reference proteome</keyword>
<evidence type="ECO:0000313" key="2">
    <source>
        <dbReference type="Proteomes" id="UP001549162"/>
    </source>
</evidence>
<reference evidence="1 2" key="1">
    <citation type="submission" date="2024-06" db="EMBL/GenBank/DDBJ databases">
        <title>Genomic Encyclopedia of Type Strains, Phase IV (KMG-IV): sequencing the most valuable type-strain genomes for metagenomic binning, comparative biology and taxonomic classification.</title>
        <authorList>
            <person name="Goeker M."/>
        </authorList>
    </citation>
    <scope>NUCLEOTIDE SEQUENCE [LARGE SCALE GENOMIC DNA]</scope>
    <source>
        <strain evidence="1 2">DSM 21460</strain>
    </source>
</reference>
<proteinExistence type="predicted"/>
<comment type="caution">
    <text evidence="1">The sequence shown here is derived from an EMBL/GenBank/DDBJ whole genome shotgun (WGS) entry which is preliminary data.</text>
</comment>
<dbReference type="GO" id="GO:0016874">
    <property type="term" value="F:ligase activity"/>
    <property type="evidence" value="ECO:0007669"/>
    <property type="project" value="UniProtKB-KW"/>
</dbReference>
<evidence type="ECO:0000313" key="1">
    <source>
        <dbReference type="EMBL" id="MET3616611.1"/>
    </source>
</evidence>
<name>A0ABV2J764_9FIRM</name>
<dbReference type="Proteomes" id="UP001549162">
    <property type="component" value="Unassembled WGS sequence"/>
</dbReference>
<protein>
    <submittedName>
        <fullName evidence="1">NAD-dependent DNA ligase</fullName>
    </submittedName>
</protein>
<dbReference type="EMBL" id="JBEPMA010000001">
    <property type="protein sequence ID" value="MET3616611.1"/>
    <property type="molecule type" value="Genomic_DNA"/>
</dbReference>
<gene>
    <name evidence="1" type="ORF">ABID14_000231</name>
</gene>
<keyword evidence="1" id="KW-0436">Ligase</keyword>
<dbReference type="RefSeq" id="WP_354366617.1">
    <property type="nucleotide sequence ID" value="NZ_JBEPMA010000001.1"/>
</dbReference>
<sequence length="52" mass="6171">MTVKELKEELAKYDDDYEIYGNSYIEDDEFVLEILNLEEGIDSVYIVMQDMV</sequence>
<organism evidence="1 2">
    <name type="scientific">Peptoniphilus olsenii</name>
    <dbReference type="NCBI Taxonomy" id="411570"/>
    <lineage>
        <taxon>Bacteria</taxon>
        <taxon>Bacillati</taxon>
        <taxon>Bacillota</taxon>
        <taxon>Tissierellia</taxon>
        <taxon>Tissierellales</taxon>
        <taxon>Peptoniphilaceae</taxon>
        <taxon>Peptoniphilus</taxon>
    </lineage>
</organism>